<evidence type="ECO:0000256" key="3">
    <source>
        <dbReference type="ARBA" id="ARBA00012417"/>
    </source>
</evidence>
<evidence type="ECO:0000313" key="13">
    <source>
        <dbReference type="Proteomes" id="UP001254165"/>
    </source>
</evidence>
<dbReference type="CDD" id="cd04485">
    <property type="entry name" value="DnaE_OBF"/>
    <property type="match status" value="1"/>
</dbReference>
<accession>A0ABU3NQS9</accession>
<evidence type="ECO:0000256" key="5">
    <source>
        <dbReference type="ARBA" id="ARBA00022679"/>
    </source>
</evidence>
<dbReference type="Pfam" id="PF07733">
    <property type="entry name" value="DNA_pol3_alpha"/>
    <property type="match status" value="1"/>
</dbReference>
<protein>
    <recommendedName>
        <fullName evidence="4">DNA polymerase III subunit alpha</fullName>
        <ecNumber evidence="3">2.7.7.7</ecNumber>
    </recommendedName>
</protein>
<evidence type="ECO:0000313" key="12">
    <source>
        <dbReference type="EMBL" id="MDT8898412.1"/>
    </source>
</evidence>
<dbReference type="CDD" id="cd12113">
    <property type="entry name" value="PHP_PolIIIA_DnaE3"/>
    <property type="match status" value="1"/>
</dbReference>
<dbReference type="EC" id="2.7.7.7" evidence="3"/>
<evidence type="ECO:0000259" key="11">
    <source>
        <dbReference type="SMART" id="SM00481"/>
    </source>
</evidence>
<keyword evidence="5 12" id="KW-0808">Transferase</keyword>
<keyword evidence="6 12" id="KW-0548">Nucleotidyltransferase</keyword>
<dbReference type="SUPFAM" id="SSF89550">
    <property type="entry name" value="PHP domain-like"/>
    <property type="match status" value="1"/>
</dbReference>
<dbReference type="InterPro" id="IPR004805">
    <property type="entry name" value="DnaE2/DnaE/PolC"/>
</dbReference>
<dbReference type="EMBL" id="JAUHMF010000002">
    <property type="protein sequence ID" value="MDT8898412.1"/>
    <property type="molecule type" value="Genomic_DNA"/>
</dbReference>
<proteinExistence type="inferred from homology"/>
<dbReference type="NCBIfam" id="TIGR00594">
    <property type="entry name" value="polc"/>
    <property type="match status" value="1"/>
</dbReference>
<sequence>MSFVHLHVHTQYSLLDGFSDIKKLVQRVKELGMPAVAITDHGAMYGVIDFFNAAQAAGVKPIIGLEAYLAPRRMQDRDPKIDRAAYHLLLLAENETGYRNLLRIASAAQLEGFYQYPRIDREFLAAHAEGLIATSGCLAAEVPQTLLKHGPEAAQRVLDWYFEVFGRERFFIELQHHNIEDLHTVNRGLLALRQRYQAHLLATNDVHYINPEDWRLQDILLAIQTGALLSDPNRFRMTDPTYYLRPPDEMATLFHEVPEALQNTLWIAERANVDLSPQGYHLPVFEVPAGYDTQTYLRNLCEEGLQRRYGPRAHDPAVRERLEYELKVIHEMGFDAYFLIVWDLCRYARSQGIWYNARGSAAGSMVAYVLDITNVEPLEHGLIFERFLNPGRISMPDIDLDFQDDRRNEMLAYCARRYGDDRVAQIITFGTLGARAAIRDVGRVMDIPLSEVDRVSKLIPNIPGKPVSIPEALEQSPELKALYEETPYLKELIDTAAQMEGSIRNAGTHAAGVIITDRPAIEYVPLHRPTGGDEDNPIKTVTQFEMSVLESLGLLKVDFLGLATLTIMQRACRLIEQRHGVHLDLSNIPTDDPATYEFLSEGHTAGVFQLEGAGMTRYLMQMRPKTLANVIAMVALYRPGPLEFIPAYIRRMHGEEPVTYRHPAMQPIFEETYGIPIYQEQIMRAAVELAGYSLSEADDLRKAIAKKQKDKLEKHRDKFVKGAVARGMDEATAQAIFADWEEFARYGFNKAHAADYGIIAVQTAYLKAHYPVEYMTALLSASMNDSDKVAFYVADCRSMGIEVLPPDVNASEYDFTIEDRPDGQAAIRFGLGAVKNVGQGPVALILAGRRAGGPFRDLNDFARRVDLHQVGRRALECLVRVGALDSLGPRKAILEVLDRLIALSHSHFRALASGQLSFFGAVQGVEEPVTLPPVNNVNPREYLEWERELLGLYVSAHPLTPYLDRLRREVTHFSADLPNGAHRQRVRVAGLITQWRTTQTKAGKIMGFVTLEDLQGTIELVLFPKAWEQFRGLLARDQVVLVNGTLDLSKDEPTVLVETMAVLTPEAAARPAATYEPGQMPPPPPRADPPAENHLPPAEIQAARAEVTLPPPPPEPDDWHLLPSEGGGEEDASLFADDFLPKALLDVRAGQGIDEAVEDLYLAPANGDAAVAAAPGGQGAPAPFEPPPPPWMGEVDYILPPAPRAADGTTIPLELRMLTLVFRSSGDKVRDVRRIKHAYFLLRSSPGPDRFAFWIFEGGGRYLLEFPNETTGITPELLQSLARLIGQHNLFIETIRVQ</sequence>
<name>A0ABU3NQS9_9CHLR</name>
<dbReference type="Gene3D" id="3.20.20.140">
    <property type="entry name" value="Metal-dependent hydrolases"/>
    <property type="match status" value="1"/>
</dbReference>
<dbReference type="GO" id="GO:0003887">
    <property type="term" value="F:DNA-directed DNA polymerase activity"/>
    <property type="evidence" value="ECO:0007669"/>
    <property type="project" value="UniProtKB-EC"/>
</dbReference>
<organism evidence="12 13">
    <name type="scientific">Thermanaerothrix solaris</name>
    <dbReference type="NCBI Taxonomy" id="3058434"/>
    <lineage>
        <taxon>Bacteria</taxon>
        <taxon>Bacillati</taxon>
        <taxon>Chloroflexota</taxon>
        <taxon>Anaerolineae</taxon>
        <taxon>Anaerolineales</taxon>
        <taxon>Anaerolineaceae</taxon>
        <taxon>Thermanaerothrix</taxon>
    </lineage>
</organism>
<evidence type="ECO:0000256" key="9">
    <source>
        <dbReference type="ARBA" id="ARBA00049244"/>
    </source>
</evidence>
<comment type="catalytic activity">
    <reaction evidence="9">
        <text>DNA(n) + a 2'-deoxyribonucleoside 5'-triphosphate = DNA(n+1) + diphosphate</text>
        <dbReference type="Rhea" id="RHEA:22508"/>
        <dbReference type="Rhea" id="RHEA-COMP:17339"/>
        <dbReference type="Rhea" id="RHEA-COMP:17340"/>
        <dbReference type="ChEBI" id="CHEBI:33019"/>
        <dbReference type="ChEBI" id="CHEBI:61560"/>
        <dbReference type="ChEBI" id="CHEBI:173112"/>
        <dbReference type="EC" id="2.7.7.7"/>
    </reaction>
</comment>
<dbReference type="Pfam" id="PF02811">
    <property type="entry name" value="PHP"/>
    <property type="match status" value="1"/>
</dbReference>
<evidence type="ECO:0000256" key="7">
    <source>
        <dbReference type="ARBA" id="ARBA00022705"/>
    </source>
</evidence>
<comment type="caution">
    <text evidence="12">The sequence shown here is derived from an EMBL/GenBank/DDBJ whole genome shotgun (WGS) entry which is preliminary data.</text>
</comment>
<comment type="similarity">
    <text evidence="2">Belongs to the DNA polymerase type-C family. DnaE subfamily.</text>
</comment>
<dbReference type="Pfam" id="PF17657">
    <property type="entry name" value="DNA_pol3_finger"/>
    <property type="match status" value="1"/>
</dbReference>
<feature type="region of interest" description="Disordered" evidence="10">
    <location>
        <begin position="1072"/>
        <end position="1094"/>
    </location>
</feature>
<dbReference type="InterPro" id="IPR003141">
    <property type="entry name" value="Pol/His_phosphatase_N"/>
</dbReference>
<dbReference type="NCBIfam" id="NF004226">
    <property type="entry name" value="PRK05673.1"/>
    <property type="match status" value="1"/>
</dbReference>
<dbReference type="Gene3D" id="2.40.50.140">
    <property type="entry name" value="Nucleic acid-binding proteins"/>
    <property type="match status" value="1"/>
</dbReference>
<dbReference type="NCBIfam" id="NF005298">
    <property type="entry name" value="PRK06826.1"/>
    <property type="match status" value="1"/>
</dbReference>
<dbReference type="InterPro" id="IPR040982">
    <property type="entry name" value="DNA_pol3_finger"/>
</dbReference>
<dbReference type="PANTHER" id="PTHR32294:SF0">
    <property type="entry name" value="DNA POLYMERASE III SUBUNIT ALPHA"/>
    <property type="match status" value="1"/>
</dbReference>
<evidence type="ECO:0000256" key="2">
    <source>
        <dbReference type="ARBA" id="ARBA00009496"/>
    </source>
</evidence>
<dbReference type="Proteomes" id="UP001254165">
    <property type="component" value="Unassembled WGS sequence"/>
</dbReference>
<feature type="domain" description="Polymerase/histidinol phosphatase N-terminal" evidence="11">
    <location>
        <begin position="4"/>
        <end position="71"/>
    </location>
</feature>
<dbReference type="Pfam" id="PF01336">
    <property type="entry name" value="tRNA_anti-codon"/>
    <property type="match status" value="1"/>
</dbReference>
<evidence type="ECO:0000256" key="10">
    <source>
        <dbReference type="SAM" id="MobiDB-lite"/>
    </source>
</evidence>
<evidence type="ECO:0000256" key="6">
    <source>
        <dbReference type="ARBA" id="ARBA00022695"/>
    </source>
</evidence>
<evidence type="ECO:0000256" key="4">
    <source>
        <dbReference type="ARBA" id="ARBA00019114"/>
    </source>
</evidence>
<keyword evidence="13" id="KW-1185">Reference proteome</keyword>
<dbReference type="Gene3D" id="1.10.10.1600">
    <property type="entry name" value="Bacterial DNA polymerase III alpha subunit, thumb domain"/>
    <property type="match status" value="1"/>
</dbReference>
<dbReference type="PANTHER" id="PTHR32294">
    <property type="entry name" value="DNA POLYMERASE III SUBUNIT ALPHA"/>
    <property type="match status" value="1"/>
</dbReference>
<dbReference type="Pfam" id="PF14579">
    <property type="entry name" value="HHH_6"/>
    <property type="match status" value="1"/>
</dbReference>
<evidence type="ECO:0000256" key="1">
    <source>
        <dbReference type="ARBA" id="ARBA00004496"/>
    </source>
</evidence>
<evidence type="ECO:0000256" key="8">
    <source>
        <dbReference type="ARBA" id="ARBA00022932"/>
    </source>
</evidence>
<dbReference type="Gene3D" id="1.10.150.870">
    <property type="match status" value="1"/>
</dbReference>
<feature type="region of interest" description="Disordered" evidence="10">
    <location>
        <begin position="1107"/>
        <end position="1132"/>
    </location>
</feature>
<keyword evidence="8" id="KW-0239">DNA-directed DNA polymerase</keyword>
<feature type="compositionally biased region" description="Pro residues" evidence="10">
    <location>
        <begin position="1079"/>
        <end position="1088"/>
    </location>
</feature>
<dbReference type="InterPro" id="IPR011708">
    <property type="entry name" value="DNA_pol3_alpha_NTPase_dom"/>
</dbReference>
<dbReference type="InterPro" id="IPR004365">
    <property type="entry name" value="NA-bd_OB_tRNA"/>
</dbReference>
<dbReference type="InterPro" id="IPR016195">
    <property type="entry name" value="Pol/histidinol_Pase-like"/>
</dbReference>
<dbReference type="InterPro" id="IPR012340">
    <property type="entry name" value="NA-bd_OB-fold"/>
</dbReference>
<dbReference type="RefSeq" id="WP_315625071.1">
    <property type="nucleotide sequence ID" value="NZ_JAUHMF010000002.1"/>
</dbReference>
<reference evidence="12 13" key="1">
    <citation type="submission" date="2023-07" db="EMBL/GenBank/DDBJ databases">
        <title>Novel species of Thermanaerothrix with wide hydrolytic capabilities.</title>
        <authorList>
            <person name="Zayulina K.S."/>
            <person name="Podosokorskaya O.A."/>
            <person name="Elcheninov A.G."/>
        </authorList>
    </citation>
    <scope>NUCLEOTIDE SEQUENCE [LARGE SCALE GENOMIC DNA]</scope>
    <source>
        <strain evidence="12 13">4228-RoL</strain>
    </source>
</reference>
<dbReference type="SMART" id="SM00481">
    <property type="entry name" value="POLIIIAc"/>
    <property type="match status" value="1"/>
</dbReference>
<dbReference type="InterPro" id="IPR004013">
    <property type="entry name" value="PHP_dom"/>
</dbReference>
<dbReference type="InterPro" id="IPR029460">
    <property type="entry name" value="DNAPol_HHH"/>
</dbReference>
<keyword evidence="7" id="KW-0235">DNA replication</keyword>
<dbReference type="InterPro" id="IPR041931">
    <property type="entry name" value="DNA_pol3_alpha_thumb_dom"/>
</dbReference>
<gene>
    <name evidence="12" type="ORF">QYE77_09045</name>
</gene>
<comment type="subcellular location">
    <subcellularLocation>
        <location evidence="1">Cytoplasm</location>
    </subcellularLocation>
</comment>